<keyword evidence="2" id="KW-1133">Transmembrane helix</keyword>
<evidence type="ECO:0000313" key="3">
    <source>
        <dbReference type="EMBL" id="CDR94895.1"/>
    </source>
</evidence>
<keyword evidence="2" id="KW-0812">Transmembrane</keyword>
<sequence>MVTIWNGQECTKCGNKCRRAQECNCCPWCCYECNKAGVENCDVCWYHIWKRKGGSMRYDCRNFGCETKCAGKEHTCQCTCCRAKCQVPGACSPPAPRPPVPSPGAERQTSERRLTDSSTEESSARSSDAETSTPPPPDPQAIAAVIVAIIVAIVLLDLCIFRFPVGRNIRDFLVRKIPFCIAFYS</sequence>
<feature type="transmembrane region" description="Helical" evidence="2">
    <location>
        <begin position="141"/>
        <end position="161"/>
    </location>
</feature>
<gene>
    <name evidence="3" type="ORF">BBBOND_0200520</name>
</gene>
<organism evidence="3 4">
    <name type="scientific">Babesia bigemina</name>
    <dbReference type="NCBI Taxonomy" id="5866"/>
    <lineage>
        <taxon>Eukaryota</taxon>
        <taxon>Sar</taxon>
        <taxon>Alveolata</taxon>
        <taxon>Apicomplexa</taxon>
        <taxon>Aconoidasida</taxon>
        <taxon>Piroplasmida</taxon>
        <taxon>Babesiidae</taxon>
        <taxon>Babesia</taxon>
    </lineage>
</organism>
<keyword evidence="4" id="KW-1185">Reference proteome</keyword>
<evidence type="ECO:0000313" key="4">
    <source>
        <dbReference type="Proteomes" id="UP000033188"/>
    </source>
</evidence>
<name>A0A061DAZ8_BABBI</name>
<accession>A0A061DAZ8</accession>
<dbReference type="GeneID" id="24563436"/>
<feature type="region of interest" description="Disordered" evidence="1">
    <location>
        <begin position="90"/>
        <end position="137"/>
    </location>
</feature>
<evidence type="ECO:0000256" key="2">
    <source>
        <dbReference type="SAM" id="Phobius"/>
    </source>
</evidence>
<proteinExistence type="predicted"/>
<dbReference type="Proteomes" id="UP000033188">
    <property type="component" value="Chromosome 2"/>
</dbReference>
<dbReference type="EMBL" id="LK391708">
    <property type="protein sequence ID" value="CDR94895.1"/>
    <property type="molecule type" value="Genomic_DNA"/>
</dbReference>
<protein>
    <submittedName>
        <fullName evidence="3">Uncharacterized protein</fullName>
    </submittedName>
</protein>
<feature type="compositionally biased region" description="Pro residues" evidence="1">
    <location>
        <begin position="91"/>
        <end position="102"/>
    </location>
</feature>
<dbReference type="KEGG" id="bbig:BBBOND_0200520"/>
<reference evidence="4" key="1">
    <citation type="submission" date="2014-06" db="EMBL/GenBank/DDBJ databases">
        <authorList>
            <person name="Aslett M."/>
            <person name="De Silva N."/>
        </authorList>
    </citation>
    <scope>NUCLEOTIDE SEQUENCE [LARGE SCALE GENOMIC DNA]</scope>
    <source>
        <strain evidence="4">Bond</strain>
    </source>
</reference>
<feature type="compositionally biased region" description="Low complexity" evidence="1">
    <location>
        <begin position="116"/>
        <end position="132"/>
    </location>
</feature>
<dbReference type="VEuPathDB" id="PiroplasmaDB:BBBOND_0200520"/>
<dbReference type="RefSeq" id="XP_012767081.1">
    <property type="nucleotide sequence ID" value="XM_012911627.1"/>
</dbReference>
<evidence type="ECO:0000256" key="1">
    <source>
        <dbReference type="SAM" id="MobiDB-lite"/>
    </source>
</evidence>
<keyword evidence="2" id="KW-0472">Membrane</keyword>
<dbReference type="AlphaFoldDB" id="A0A061DAZ8"/>